<comment type="caution">
    <text evidence="1">The sequence shown here is derived from an EMBL/GenBank/DDBJ whole genome shotgun (WGS) entry which is preliminary data.</text>
</comment>
<sequence length="66" mass="7439">MDHQEVLDRYVDPAALKSTLINGFGIGNYETQYKDGKWIINTKGRKLTDLEIEAIYGMAPAPNPQE</sequence>
<dbReference type="EMBL" id="WNWR01000311">
    <property type="protein sequence ID" value="KAE9983722.1"/>
    <property type="molecule type" value="Genomic_DNA"/>
</dbReference>
<name>A0A8H3U558_VENIN</name>
<evidence type="ECO:0000313" key="3">
    <source>
        <dbReference type="Proteomes" id="UP000433883"/>
    </source>
</evidence>
<gene>
    <name evidence="1" type="ORF">BLS_008656</name>
    <name evidence="2" type="ORF">EG327_005399</name>
</gene>
<evidence type="ECO:0000313" key="2">
    <source>
        <dbReference type="EMBL" id="KAE9983722.1"/>
    </source>
</evidence>
<protein>
    <submittedName>
        <fullName evidence="1">Uncharacterized protein</fullName>
    </submittedName>
</protein>
<organism evidence="1 3">
    <name type="scientific">Venturia inaequalis</name>
    <name type="common">Apple scab fungus</name>
    <dbReference type="NCBI Taxonomy" id="5025"/>
    <lineage>
        <taxon>Eukaryota</taxon>
        <taxon>Fungi</taxon>
        <taxon>Dikarya</taxon>
        <taxon>Ascomycota</taxon>
        <taxon>Pezizomycotina</taxon>
        <taxon>Dothideomycetes</taxon>
        <taxon>Pleosporomycetidae</taxon>
        <taxon>Venturiales</taxon>
        <taxon>Venturiaceae</taxon>
        <taxon>Venturia</taxon>
    </lineage>
</organism>
<dbReference type="AlphaFoldDB" id="A0A8H3U558"/>
<evidence type="ECO:0000313" key="1">
    <source>
        <dbReference type="EMBL" id="KAE9964096.1"/>
    </source>
</evidence>
<dbReference type="EMBL" id="WNWQ01000745">
    <property type="protein sequence ID" value="KAE9964096.1"/>
    <property type="molecule type" value="Genomic_DNA"/>
</dbReference>
<accession>A0A8H3U558</accession>
<proteinExistence type="predicted"/>
<evidence type="ECO:0000313" key="4">
    <source>
        <dbReference type="Proteomes" id="UP000490939"/>
    </source>
</evidence>
<keyword evidence="4" id="KW-1185">Reference proteome</keyword>
<dbReference type="Proteomes" id="UP000433883">
    <property type="component" value="Unassembled WGS sequence"/>
</dbReference>
<dbReference type="Proteomes" id="UP000490939">
    <property type="component" value="Unassembled WGS sequence"/>
</dbReference>
<reference evidence="1 3" key="1">
    <citation type="submission" date="2019-11" db="EMBL/GenBank/DDBJ databases">
        <title>Venturia inaequalis Genome Resource.</title>
        <authorList>
            <person name="Lichtner F.J."/>
        </authorList>
    </citation>
    <scope>NUCLEOTIDE SEQUENCE [LARGE SCALE GENOMIC DNA]</scope>
    <source>
        <strain evidence="1">Bline_iso_100314</strain>
        <strain evidence="2 4">DMI_063113</strain>
    </source>
</reference>